<evidence type="ECO:0000313" key="2">
    <source>
        <dbReference type="EMBL" id="CAD9118302.1"/>
    </source>
</evidence>
<dbReference type="Pfam" id="PF15669">
    <property type="entry name" value="CCDC24"/>
    <property type="match status" value="1"/>
</dbReference>
<name>A0A7S1M004_NEODS</name>
<proteinExistence type="predicted"/>
<sequence length="265" mass="29101">MQPNSETSSLLWETLKALCRGTAEADFIRGEVGEDLFAQNERLFTERSLLLEIANELGETPDRPEGFRTAGAPLHQARQLAMQERMKLLLLAAGTGAPVLRTPREKMVAEYIANGRQRPSSASAPGVRPSSRGSYASAGSSRPSSRSTPGVVEEPVVKLAEAAATGRLQHTRVNEIREDLRELLREEERSLLDEIDGLRSMIDESLRWKNFAEPAPHELGALQQQADDLDEAREHASVVASLPMPCSRLQPLQPTPPRSRPSPGL</sequence>
<feature type="region of interest" description="Disordered" evidence="1">
    <location>
        <begin position="229"/>
        <end position="265"/>
    </location>
</feature>
<feature type="region of interest" description="Disordered" evidence="1">
    <location>
        <begin position="113"/>
        <end position="152"/>
    </location>
</feature>
<protein>
    <submittedName>
        <fullName evidence="2">Uncharacterized protein</fullName>
    </submittedName>
</protein>
<feature type="compositionally biased region" description="Pro residues" evidence="1">
    <location>
        <begin position="253"/>
        <end position="265"/>
    </location>
</feature>
<dbReference type="AlphaFoldDB" id="A0A7S1M004"/>
<accession>A0A7S1M004</accession>
<dbReference type="EMBL" id="HBGF01024083">
    <property type="protein sequence ID" value="CAD9118302.1"/>
    <property type="molecule type" value="Transcribed_RNA"/>
</dbReference>
<feature type="compositionally biased region" description="Low complexity" evidence="1">
    <location>
        <begin position="128"/>
        <end position="147"/>
    </location>
</feature>
<evidence type="ECO:0000256" key="1">
    <source>
        <dbReference type="SAM" id="MobiDB-lite"/>
    </source>
</evidence>
<gene>
    <name evidence="2" type="ORF">NDES1114_LOCUS15950</name>
</gene>
<organism evidence="2">
    <name type="scientific">Neobodo designis</name>
    <name type="common">Flagellated protozoan</name>
    <name type="synonym">Bodo designis</name>
    <dbReference type="NCBI Taxonomy" id="312471"/>
    <lineage>
        <taxon>Eukaryota</taxon>
        <taxon>Discoba</taxon>
        <taxon>Euglenozoa</taxon>
        <taxon>Kinetoplastea</taxon>
        <taxon>Metakinetoplastina</taxon>
        <taxon>Neobodonida</taxon>
        <taxon>Neobodo</taxon>
    </lineage>
</organism>
<dbReference type="InterPro" id="IPR031367">
    <property type="entry name" value="CCDC24"/>
</dbReference>
<reference evidence="2" key="1">
    <citation type="submission" date="2021-01" db="EMBL/GenBank/DDBJ databases">
        <authorList>
            <person name="Corre E."/>
            <person name="Pelletier E."/>
            <person name="Niang G."/>
            <person name="Scheremetjew M."/>
            <person name="Finn R."/>
            <person name="Kale V."/>
            <person name="Holt S."/>
            <person name="Cochrane G."/>
            <person name="Meng A."/>
            <person name="Brown T."/>
            <person name="Cohen L."/>
        </authorList>
    </citation>
    <scope>NUCLEOTIDE SEQUENCE</scope>
    <source>
        <strain evidence="2">CCAP 1951/1</strain>
    </source>
</reference>